<dbReference type="Proteomes" id="UP001432062">
    <property type="component" value="Chromosome"/>
</dbReference>
<reference evidence="1" key="1">
    <citation type="submission" date="2022-10" db="EMBL/GenBank/DDBJ databases">
        <title>The complete genomes of actinobacterial strains from the NBC collection.</title>
        <authorList>
            <person name="Joergensen T.S."/>
            <person name="Alvarez Arevalo M."/>
            <person name="Sterndorff E.B."/>
            <person name="Faurdal D."/>
            <person name="Vuksanovic O."/>
            <person name="Mourched A.-S."/>
            <person name="Charusanti P."/>
            <person name="Shaw S."/>
            <person name="Blin K."/>
            <person name="Weber T."/>
        </authorList>
    </citation>
    <scope>NUCLEOTIDE SEQUENCE</scope>
    <source>
        <strain evidence="1">NBC_01482</strain>
    </source>
</reference>
<proteinExistence type="predicted"/>
<protein>
    <submittedName>
        <fullName evidence="1">Uncharacterized protein</fullName>
    </submittedName>
</protein>
<sequence>MAASAIIAVQRNLSEANWRALATGHSAAQRRPVAVTEAERAFDLLASGIGDWFQVA</sequence>
<evidence type="ECO:0000313" key="1">
    <source>
        <dbReference type="EMBL" id="WUV45990.1"/>
    </source>
</evidence>
<organism evidence="1 2">
    <name type="scientific">Nocardia vinacea</name>
    <dbReference type="NCBI Taxonomy" id="96468"/>
    <lineage>
        <taxon>Bacteria</taxon>
        <taxon>Bacillati</taxon>
        <taxon>Actinomycetota</taxon>
        <taxon>Actinomycetes</taxon>
        <taxon>Mycobacteriales</taxon>
        <taxon>Nocardiaceae</taxon>
        <taxon>Nocardia</taxon>
    </lineage>
</organism>
<dbReference type="RefSeq" id="WP_329409508.1">
    <property type="nucleotide sequence ID" value="NZ_CP109441.1"/>
</dbReference>
<evidence type="ECO:0000313" key="2">
    <source>
        <dbReference type="Proteomes" id="UP001432062"/>
    </source>
</evidence>
<accession>A0ABZ1YRV8</accession>
<name>A0ABZ1YRV8_9NOCA</name>
<dbReference type="EMBL" id="CP109441">
    <property type="protein sequence ID" value="WUV45990.1"/>
    <property type="molecule type" value="Genomic_DNA"/>
</dbReference>
<gene>
    <name evidence="1" type="ORF">OG563_44135</name>
</gene>
<keyword evidence="2" id="KW-1185">Reference proteome</keyword>